<gene>
    <name evidence="2" type="ORF">JKL49_08875</name>
</gene>
<sequence>MTFEDEALVALLAALKARDYRFITPQTTPTAWCRGGCSRARATPCATSSAGAGHSATVTLNPKSWP</sequence>
<accession>A0A974P6E0</accession>
<reference evidence="2" key="1">
    <citation type="submission" date="2021-01" db="EMBL/GenBank/DDBJ databases">
        <title>Genome sequence of Phenylobacterium sp. 20VBR1 isolated from a valley glaceir, Ny-Alesund, Svalbard.</title>
        <authorList>
            <person name="Thomas F.A."/>
            <person name="Krishnan K.P."/>
            <person name="Sinha R.K."/>
        </authorList>
    </citation>
    <scope>NUCLEOTIDE SEQUENCE</scope>
    <source>
        <strain evidence="2">20VBR1</strain>
    </source>
</reference>
<protein>
    <submittedName>
        <fullName evidence="2">Uncharacterized protein</fullName>
    </submittedName>
</protein>
<evidence type="ECO:0000256" key="1">
    <source>
        <dbReference type="SAM" id="MobiDB-lite"/>
    </source>
</evidence>
<feature type="region of interest" description="Disordered" evidence="1">
    <location>
        <begin position="47"/>
        <end position="66"/>
    </location>
</feature>
<name>A0A974P6E0_9CAUL</name>
<evidence type="ECO:0000313" key="2">
    <source>
        <dbReference type="EMBL" id="QQZ51205.1"/>
    </source>
</evidence>
<dbReference type="AlphaFoldDB" id="A0A974P6E0"/>
<proteinExistence type="predicted"/>
<feature type="compositionally biased region" description="Low complexity" evidence="1">
    <location>
        <begin position="47"/>
        <end position="57"/>
    </location>
</feature>
<organism evidence="2">
    <name type="scientific">Phenylobacterium glaciei</name>
    <dbReference type="NCBI Taxonomy" id="2803784"/>
    <lineage>
        <taxon>Bacteria</taxon>
        <taxon>Pseudomonadati</taxon>
        <taxon>Pseudomonadota</taxon>
        <taxon>Alphaproteobacteria</taxon>
        <taxon>Caulobacterales</taxon>
        <taxon>Caulobacteraceae</taxon>
        <taxon>Phenylobacterium</taxon>
    </lineage>
</organism>
<dbReference type="EMBL" id="CP068570">
    <property type="protein sequence ID" value="QQZ51205.1"/>
    <property type="molecule type" value="Genomic_DNA"/>
</dbReference>